<keyword evidence="1" id="KW-1133">Transmembrane helix</keyword>
<protein>
    <submittedName>
        <fullName evidence="2">Uncharacterized protein</fullName>
    </submittedName>
</protein>
<sequence>MPNGRAGRLLIFFVCGGRRCGPHCTGSAAFYAGGASRHLLRDWTGSLKRPCHWSVFCVVFCFFFVIFSPIFSCCTMRAVFRESGYGGGRGGKG</sequence>
<feature type="transmembrane region" description="Helical" evidence="1">
    <location>
        <begin position="52"/>
        <end position="71"/>
    </location>
</feature>
<keyword evidence="1" id="KW-0812">Transmembrane</keyword>
<name>A0A811BS71_9VIRU</name>
<keyword evidence="1" id="KW-0472">Membrane</keyword>
<reference evidence="2" key="1">
    <citation type="submission" date="2021-04" db="EMBL/GenBank/DDBJ databases">
        <title>Draft Genome Sequence of Pandoravirus japonicus, Isolated from the Sabaishi River of Niigata, Japan.</title>
        <authorList>
            <person name="Hosokawa N."/>
            <person name="Takahashi H."/>
            <person name="Aoki K."/>
            <person name="Takemura M."/>
        </authorList>
    </citation>
    <scope>NUCLEOTIDE SEQUENCE</scope>
</reference>
<dbReference type="EMBL" id="LC625835">
    <property type="protein sequence ID" value="BCU03936.1"/>
    <property type="molecule type" value="Genomic_DNA"/>
</dbReference>
<evidence type="ECO:0000313" key="3">
    <source>
        <dbReference type="Proteomes" id="UP001253637"/>
    </source>
</evidence>
<accession>A0A811BS71</accession>
<evidence type="ECO:0000313" key="2">
    <source>
        <dbReference type="EMBL" id="BCU03936.1"/>
    </source>
</evidence>
<proteinExistence type="predicted"/>
<organism evidence="2 3">
    <name type="scientific">Pandoravirus japonicus</name>
    <dbReference type="NCBI Taxonomy" id="2823154"/>
    <lineage>
        <taxon>Viruses</taxon>
        <taxon>Pandoravirus</taxon>
    </lineage>
</organism>
<evidence type="ECO:0000256" key="1">
    <source>
        <dbReference type="SAM" id="Phobius"/>
    </source>
</evidence>
<dbReference type="Proteomes" id="UP001253637">
    <property type="component" value="Segment"/>
</dbReference>